<comment type="caution">
    <text evidence="2">The sequence shown here is derived from an EMBL/GenBank/DDBJ whole genome shotgun (WGS) entry which is preliminary data.</text>
</comment>
<feature type="compositionally biased region" description="Polar residues" evidence="1">
    <location>
        <begin position="226"/>
        <end position="241"/>
    </location>
</feature>
<evidence type="ECO:0000313" key="3">
    <source>
        <dbReference type="Proteomes" id="UP000028837"/>
    </source>
</evidence>
<sequence>MDVFFFCRAAGFCKDPPLEEFQPKWWLDTNGSSGEETASSGNTPSERPVHLPTQTGTPVSSLGAEEGLAADGLPLALHAQLRHLQSIQQFHLWRLKGLDAQVCMLKAEKLRLSREEGSGSSPAENRGQGTAAPTAAFAAGDERNAEKRPAEAPSQSLSTVADPASQEESQSLSAKAHDRETGLPETRKMHNIEKKRGSGGSPRLEFPSDDRSVSVSTTLPSTPATNMSSCSGTPASFASRSVSREAEGRRGQHGASGVYGPQEVTLSLTDEQLKQKHAEEARGGPGGRERTNKTEPTGEAWGVTSDSEQRLRGVQTKKLSTPMDRTETRTHAAPAVCGATDMLGTEKEGETEGDGGRDRCLGGEITQSESVGKREMADLTTHVTDAGEFYKEDDEKGL</sequence>
<feature type="compositionally biased region" description="Low complexity" evidence="1">
    <location>
        <begin position="130"/>
        <end position="139"/>
    </location>
</feature>
<feature type="compositionally biased region" description="Basic and acidic residues" evidence="1">
    <location>
        <begin position="271"/>
        <end position="293"/>
    </location>
</feature>
<evidence type="ECO:0000313" key="2">
    <source>
        <dbReference type="EMBL" id="KFG44153.1"/>
    </source>
</evidence>
<organism evidence="2 3">
    <name type="scientific">Toxoplasma gondii GAB2-2007-GAL-DOM2</name>
    <dbReference type="NCBI Taxonomy" id="1130820"/>
    <lineage>
        <taxon>Eukaryota</taxon>
        <taxon>Sar</taxon>
        <taxon>Alveolata</taxon>
        <taxon>Apicomplexa</taxon>
        <taxon>Conoidasida</taxon>
        <taxon>Coccidia</taxon>
        <taxon>Eucoccidiorida</taxon>
        <taxon>Eimeriorina</taxon>
        <taxon>Sarcocystidae</taxon>
        <taxon>Toxoplasma</taxon>
    </lineage>
</organism>
<proteinExistence type="predicted"/>
<accession>A0A086KID5</accession>
<dbReference type="EMBL" id="AHZU02000452">
    <property type="protein sequence ID" value="KFG44153.1"/>
    <property type="molecule type" value="Genomic_DNA"/>
</dbReference>
<reference evidence="2 3" key="1">
    <citation type="submission" date="2014-02" db="EMBL/GenBank/DDBJ databases">
        <authorList>
            <person name="Sibley D."/>
            <person name="Venepally P."/>
            <person name="Karamycheva S."/>
            <person name="Hadjithomas M."/>
            <person name="Khan A."/>
            <person name="Brunk B."/>
            <person name="Roos D."/>
            <person name="Caler E."/>
            <person name="Lorenzi H."/>
        </authorList>
    </citation>
    <scope>NUCLEOTIDE SEQUENCE [LARGE SCALE GENOMIC DNA]</scope>
    <source>
        <strain evidence="2 3">GAB2-2007-GAL-DOM2</strain>
    </source>
</reference>
<feature type="compositionally biased region" description="Basic and acidic residues" evidence="1">
    <location>
        <begin position="175"/>
        <end position="196"/>
    </location>
</feature>
<dbReference type="Proteomes" id="UP000028837">
    <property type="component" value="Unassembled WGS sequence"/>
</dbReference>
<feature type="compositionally biased region" description="Basic and acidic residues" evidence="1">
    <location>
        <begin position="344"/>
        <end position="361"/>
    </location>
</feature>
<protein>
    <submittedName>
        <fullName evidence="2">Uncharacterized protein</fullName>
    </submittedName>
</protein>
<feature type="region of interest" description="Disordered" evidence="1">
    <location>
        <begin position="113"/>
        <end position="379"/>
    </location>
</feature>
<dbReference type="AlphaFoldDB" id="A0A086KID5"/>
<name>A0A086KID5_TOXGO</name>
<dbReference type="VEuPathDB" id="ToxoDB:TGDOM2_312340"/>
<feature type="region of interest" description="Disordered" evidence="1">
    <location>
        <begin position="27"/>
        <end position="62"/>
    </location>
</feature>
<feature type="compositionally biased region" description="Polar residues" evidence="1">
    <location>
        <begin position="29"/>
        <end position="45"/>
    </location>
</feature>
<feature type="compositionally biased region" description="Basic and acidic residues" evidence="1">
    <location>
        <begin position="140"/>
        <end position="150"/>
    </location>
</feature>
<gene>
    <name evidence="2" type="ORF">TGDOM2_312340</name>
</gene>
<feature type="compositionally biased region" description="Low complexity" evidence="1">
    <location>
        <begin position="213"/>
        <end position="225"/>
    </location>
</feature>
<dbReference type="OrthoDB" id="345771at2759"/>
<evidence type="ECO:0000256" key="1">
    <source>
        <dbReference type="SAM" id="MobiDB-lite"/>
    </source>
</evidence>